<dbReference type="InterPro" id="IPR017871">
    <property type="entry name" value="ABC_transporter-like_CS"/>
</dbReference>
<dbReference type="GO" id="GO:0005524">
    <property type="term" value="F:ATP binding"/>
    <property type="evidence" value="ECO:0007669"/>
    <property type="project" value="UniProtKB-KW"/>
</dbReference>
<name>A0A976SKQ3_THEOR</name>
<feature type="region of interest" description="Disordered" evidence="9">
    <location>
        <begin position="1366"/>
        <end position="1385"/>
    </location>
</feature>
<feature type="transmembrane region" description="Helical" evidence="10">
    <location>
        <begin position="418"/>
        <end position="444"/>
    </location>
</feature>
<dbReference type="InterPro" id="IPR003593">
    <property type="entry name" value="AAA+_ATPase"/>
</dbReference>
<dbReference type="Gene3D" id="1.20.1560.10">
    <property type="entry name" value="ABC transporter type 1, transmembrane domain"/>
    <property type="match status" value="1"/>
</dbReference>
<evidence type="ECO:0000256" key="10">
    <source>
        <dbReference type="SAM" id="Phobius"/>
    </source>
</evidence>
<dbReference type="InterPro" id="IPR036640">
    <property type="entry name" value="ABC1_TM_sf"/>
</dbReference>
<feature type="transmembrane region" description="Helical" evidence="10">
    <location>
        <begin position="302"/>
        <end position="328"/>
    </location>
</feature>
<protein>
    <recommendedName>
        <fullName evidence="15">ABC transporter</fullName>
    </recommendedName>
</protein>
<keyword evidence="5" id="KW-0547">Nucleotide-binding</keyword>
<feature type="domain" description="ABC transporter" evidence="11">
    <location>
        <begin position="1221"/>
        <end position="1519"/>
    </location>
</feature>
<evidence type="ECO:0000256" key="6">
    <source>
        <dbReference type="ARBA" id="ARBA00022840"/>
    </source>
</evidence>
<evidence type="ECO:0000256" key="7">
    <source>
        <dbReference type="ARBA" id="ARBA00022989"/>
    </source>
</evidence>
<evidence type="ECO:0000256" key="3">
    <source>
        <dbReference type="ARBA" id="ARBA00022448"/>
    </source>
</evidence>
<gene>
    <name evidence="13" type="ORF">MACJ_003863</name>
</gene>
<dbReference type="SUPFAM" id="SSF90123">
    <property type="entry name" value="ABC transporter transmembrane region"/>
    <property type="match status" value="1"/>
</dbReference>
<evidence type="ECO:0000313" key="13">
    <source>
        <dbReference type="EMBL" id="UVC54324.1"/>
    </source>
</evidence>
<dbReference type="Pfam" id="PF00005">
    <property type="entry name" value="ABC_tran"/>
    <property type="match status" value="2"/>
</dbReference>
<keyword evidence="3" id="KW-0813">Transport</keyword>
<feature type="domain" description="ABC transmembrane type-1" evidence="12">
    <location>
        <begin position="890"/>
        <end position="1130"/>
    </location>
</feature>
<evidence type="ECO:0008006" key="15">
    <source>
        <dbReference type="Google" id="ProtNLM"/>
    </source>
</evidence>
<dbReference type="Proteomes" id="UP000244803">
    <property type="component" value="Chromosome 3"/>
</dbReference>
<dbReference type="InterPro" id="IPR027417">
    <property type="entry name" value="P-loop_NTPase"/>
</dbReference>
<evidence type="ECO:0000256" key="5">
    <source>
        <dbReference type="ARBA" id="ARBA00022741"/>
    </source>
</evidence>
<feature type="transmembrane region" description="Helical" evidence="10">
    <location>
        <begin position="957"/>
        <end position="978"/>
    </location>
</feature>
<dbReference type="PROSITE" id="PS50893">
    <property type="entry name" value="ABC_TRANSPORTER_2"/>
    <property type="match status" value="2"/>
</dbReference>
<feature type="compositionally biased region" description="Basic and acidic residues" evidence="9">
    <location>
        <begin position="1370"/>
        <end position="1382"/>
    </location>
</feature>
<dbReference type="InterPro" id="IPR003439">
    <property type="entry name" value="ABC_transporter-like_ATP-bd"/>
</dbReference>
<evidence type="ECO:0000256" key="8">
    <source>
        <dbReference type="ARBA" id="ARBA00023136"/>
    </source>
</evidence>
<evidence type="ECO:0000259" key="12">
    <source>
        <dbReference type="PROSITE" id="PS50929"/>
    </source>
</evidence>
<comment type="subcellular location">
    <subcellularLocation>
        <location evidence="1">Membrane</location>
        <topology evidence="1">Multi-pass membrane protein</topology>
    </subcellularLocation>
</comment>
<keyword evidence="6" id="KW-0067">ATP-binding</keyword>
<keyword evidence="8 10" id="KW-0472">Membrane</keyword>
<dbReference type="InterPro" id="IPR050173">
    <property type="entry name" value="ABC_transporter_C-like"/>
</dbReference>
<evidence type="ECO:0000259" key="11">
    <source>
        <dbReference type="PROSITE" id="PS50893"/>
    </source>
</evidence>
<evidence type="ECO:0000313" key="14">
    <source>
        <dbReference type="Proteomes" id="UP000244803"/>
    </source>
</evidence>
<keyword evidence="7 10" id="KW-1133">Transmembrane helix</keyword>
<dbReference type="PROSITE" id="PS00211">
    <property type="entry name" value="ABC_TRANSPORTER_1"/>
    <property type="match status" value="1"/>
</dbReference>
<keyword evidence="4 10" id="KW-0812">Transmembrane</keyword>
<feature type="transmembrane region" description="Helical" evidence="10">
    <location>
        <begin position="132"/>
        <end position="153"/>
    </location>
</feature>
<feature type="transmembrane region" description="Helical" evidence="10">
    <location>
        <begin position="890"/>
        <end position="908"/>
    </location>
</feature>
<feature type="transmembrane region" description="Helical" evidence="10">
    <location>
        <begin position="277"/>
        <end position="296"/>
    </location>
</feature>
<dbReference type="SMART" id="SM00382">
    <property type="entry name" value="AAA"/>
    <property type="match status" value="2"/>
</dbReference>
<dbReference type="PROSITE" id="PS50929">
    <property type="entry name" value="ABC_TM1F"/>
    <property type="match status" value="1"/>
</dbReference>
<feature type="transmembrane region" description="Helical" evidence="10">
    <location>
        <begin position="822"/>
        <end position="844"/>
    </location>
</feature>
<accession>A0A976SKQ3</accession>
<evidence type="ECO:0000256" key="2">
    <source>
        <dbReference type="ARBA" id="ARBA00009726"/>
    </source>
</evidence>
<sequence>MAQDSVNSKTRKPEPEPCFWESELYFKKYFRDRRNKEFHYYDDSSIFKYVFFSWVNNWVILLTKSYVDPYRLHPLPISDQVLKWVPIFSKHISDGLYNMESAQRFTSKGKVKTRSNKSIMLRALFLTIWKRGLLLTLGLIAVNILSMSISILVKKLLELLNDKSIHIVNTILDGLFLENINFYVLRLLCIIHYLASISIFEHGLSHRRRFSNNINGSNSLNVCNQVLHSCLPDSECLKNPLFCQALRYQSKGLNPQMYAFEWNDCYNVSELFDSIKYLIEFLCTFVYGIFLLSYQLKLKLWVLYVIGICFIFGMIIVEILNACLYRFILYSRDYKLSKCDNIFSHLNVIKKTFYDDIGINVIIKSRNTEISLFFLRVFLTLFNMTLFFMCTNLSFYVIQSHFVKSVNAASVITDIDTAGFMTTFYIFLRIITSMFLVPTAIKVFGMSYVSFKRMDNYFKTCSPNFYIAGNPYTGSTKTSTVIAETTNQIPNDTVVYYKDATFTWVHTRDDLLDKNYEPYLKNINFELKRGQVAIVTGSKGSGKSNFIKSILGEMTLVGGSMAVVPLYTSMPIFYASEDIFLQHGTVRSNITFGYRFDEHIYNTVLKAVELEYDLSTWDKGDLRILSDNALSLSGGQRVRLEMARAVYAYLVFHKVNEEYNNSKCSFLMCLDSPFHGLDPFVSKTVFTNLFNIKTGTLIKEDISVVLTSSKQSLQLCAKISDLTQLPNVPIYNVKRHKLEFISNLHEFITKKDTNNQDFKYLSSNDNENYRINNLTNDVLRLCASSSSTRLGRRQETRAKYSTSFQSFVQDDLSGAKLRPYIVFLKAALGSFLMYALVTVAFTVMDNLKLVLATNLSDHITKNIERSNNGQLVNLSEIKALSNSSLDKTTIFVASIITLSFLSTVFFSISTYTSCRKIHEYLIDSVFKNSSTVVKIKRQMNQLITCISCDMYSVDEEIGYYLSLCFVYSIQLLISIFTLFYLFPVSIPLVIPALVTVYYHVLRRQIQSSKYIHFAYIESVSNLMAVYEKSISGSSIYRSFSRQSDLFNNVLEHRDYKARCKCMMYAVVIWSSVLFNWIFSLTTFLILLALIVLDKVNTQKLKVGYFGLALSHSMNVIKYFDKLALMYSKLEIAVCSLQRLQYFVPPGEKVKFSKFLNTYEESLVNPVNKEVGGLDKNQLLKRRAIEFRADNKRFYALRRLFYHPRITIMDADDYLTSDHTGVQLIDVCVHTTPDLNPESMILKHLTVSAGKSEIIGMVGRTGAGKTTLLSVLQNISTNRTGQVLLDGRDMNDIPKVVLRQIIGVLPQLPFVFKGWTVRRFIDPRKLFSDDDINDALDKCGLFNFVNELQGGKKLDTVLVKENLGLSRRRPKPVDQPKVNESDRIGTSSELGSFDGHGKYGGTSKHRYESDTLLSNTQLRTLSLARLVLYRHFFRMIVVDEPPEEDLAEETSSRSDDLGVPIYDLLIKYFDHCTTFVTAHDANVLKICSSIWVVHDGCLIRTCKTSDIQVNESIASIIENSVKYTR</sequence>
<organism evidence="13 14">
    <name type="scientific">Theileria orientalis</name>
    <dbReference type="NCBI Taxonomy" id="68886"/>
    <lineage>
        <taxon>Eukaryota</taxon>
        <taxon>Sar</taxon>
        <taxon>Alveolata</taxon>
        <taxon>Apicomplexa</taxon>
        <taxon>Aconoidasida</taxon>
        <taxon>Piroplasmida</taxon>
        <taxon>Theileriidae</taxon>
        <taxon>Theileria</taxon>
    </lineage>
</organism>
<feature type="transmembrane region" description="Helical" evidence="10">
    <location>
        <begin position="984"/>
        <end position="1001"/>
    </location>
</feature>
<feature type="transmembrane region" description="Helical" evidence="10">
    <location>
        <begin position="373"/>
        <end position="398"/>
    </location>
</feature>
<feature type="transmembrane region" description="Helical" evidence="10">
    <location>
        <begin position="1063"/>
        <end position="1090"/>
    </location>
</feature>
<reference evidence="13" key="1">
    <citation type="submission" date="2022-07" db="EMBL/GenBank/DDBJ databases">
        <title>Evaluation of T. orientalis genome assembly methods using nanopore sequencing and analysis of variation between genomes.</title>
        <authorList>
            <person name="Yam J."/>
            <person name="Micallef M.L."/>
            <person name="Liu M."/>
            <person name="Djordjevic S.P."/>
            <person name="Bogema D.R."/>
            <person name="Jenkins C."/>
        </authorList>
    </citation>
    <scope>NUCLEOTIDE SEQUENCE</scope>
    <source>
        <strain evidence="13">Fish Creek</strain>
    </source>
</reference>
<dbReference type="InterPro" id="IPR011527">
    <property type="entry name" value="ABC1_TM_dom"/>
</dbReference>
<dbReference type="Gene3D" id="3.40.50.300">
    <property type="entry name" value="P-loop containing nucleotide triphosphate hydrolases"/>
    <property type="match status" value="2"/>
</dbReference>
<evidence type="ECO:0000256" key="4">
    <source>
        <dbReference type="ARBA" id="ARBA00022692"/>
    </source>
</evidence>
<dbReference type="SUPFAM" id="SSF52540">
    <property type="entry name" value="P-loop containing nucleoside triphosphate hydrolases"/>
    <property type="match status" value="2"/>
</dbReference>
<feature type="transmembrane region" description="Helical" evidence="10">
    <location>
        <begin position="180"/>
        <end position="200"/>
    </location>
</feature>
<proteinExistence type="inferred from homology"/>
<dbReference type="GO" id="GO:0016887">
    <property type="term" value="F:ATP hydrolysis activity"/>
    <property type="evidence" value="ECO:0007669"/>
    <property type="project" value="InterPro"/>
</dbReference>
<dbReference type="GO" id="GO:0016020">
    <property type="term" value="C:membrane"/>
    <property type="evidence" value="ECO:0007669"/>
    <property type="project" value="UniProtKB-SubCell"/>
</dbReference>
<dbReference type="PANTHER" id="PTHR24223:SF456">
    <property type="entry name" value="MULTIDRUG RESISTANCE-ASSOCIATED PROTEIN LETHAL(2)03659"/>
    <property type="match status" value="1"/>
</dbReference>
<dbReference type="EMBL" id="CP056066">
    <property type="protein sequence ID" value="UVC54324.1"/>
    <property type="molecule type" value="Genomic_DNA"/>
</dbReference>
<evidence type="ECO:0000256" key="1">
    <source>
        <dbReference type="ARBA" id="ARBA00004141"/>
    </source>
</evidence>
<feature type="domain" description="ABC transporter" evidence="11">
    <location>
        <begin position="495"/>
        <end position="732"/>
    </location>
</feature>
<comment type="similarity">
    <text evidence="2">Belongs to the ABC transporter superfamily. ABCC family. Conjugate transporter (TC 3.A.1.208) subfamily.</text>
</comment>
<dbReference type="PANTHER" id="PTHR24223">
    <property type="entry name" value="ATP-BINDING CASSETTE SUB-FAMILY C"/>
    <property type="match status" value="1"/>
</dbReference>
<evidence type="ECO:0000256" key="9">
    <source>
        <dbReference type="SAM" id="MobiDB-lite"/>
    </source>
</evidence>
<dbReference type="GO" id="GO:0140359">
    <property type="term" value="F:ABC-type transporter activity"/>
    <property type="evidence" value="ECO:0007669"/>
    <property type="project" value="InterPro"/>
</dbReference>